<organism evidence="1 2">
    <name type="scientific">Dokdonia pacifica</name>
    <dbReference type="NCBI Taxonomy" id="1627892"/>
    <lineage>
        <taxon>Bacteria</taxon>
        <taxon>Pseudomonadati</taxon>
        <taxon>Bacteroidota</taxon>
        <taxon>Flavobacteriia</taxon>
        <taxon>Flavobacteriales</taxon>
        <taxon>Flavobacteriaceae</taxon>
        <taxon>Dokdonia</taxon>
    </lineage>
</organism>
<dbReference type="EMBL" id="FZNY01000009">
    <property type="protein sequence ID" value="SNS25480.1"/>
    <property type="molecule type" value="Genomic_DNA"/>
</dbReference>
<dbReference type="Proteomes" id="UP000198379">
    <property type="component" value="Unassembled WGS sequence"/>
</dbReference>
<protein>
    <submittedName>
        <fullName evidence="1">Uncharacterized protein</fullName>
    </submittedName>
</protein>
<keyword evidence="2" id="KW-1185">Reference proteome</keyword>
<dbReference type="AlphaFoldDB" id="A0A239CZE0"/>
<name>A0A239CZE0_9FLAO</name>
<evidence type="ECO:0000313" key="1">
    <source>
        <dbReference type="EMBL" id="SNS25480.1"/>
    </source>
</evidence>
<accession>A0A239CZE0</accession>
<proteinExistence type="predicted"/>
<gene>
    <name evidence="1" type="ORF">SAMN06265376_10963</name>
</gene>
<dbReference type="RefSeq" id="WP_179218235.1">
    <property type="nucleotide sequence ID" value="NZ_BMEP01000001.1"/>
</dbReference>
<reference evidence="1 2" key="1">
    <citation type="submission" date="2017-06" db="EMBL/GenBank/DDBJ databases">
        <authorList>
            <person name="Kim H.J."/>
            <person name="Triplett B.A."/>
        </authorList>
    </citation>
    <scope>NUCLEOTIDE SEQUENCE [LARGE SCALE GENOMIC DNA]</scope>
    <source>
        <strain evidence="1 2">DSM 25597</strain>
    </source>
</reference>
<sequence length="218" mass="25383">MKLLNTIEIEPLDYAKNEYESPTVSKVENPKDWSDFWYKCISDSHLQNLQPIELGSYLVDINKIGESELKTILKKELKDVDLSNIQEGVSQIIGGIVILENDKIILEPTCCGDISDIRNWEEVGNAQLNKWTQLWIGHPWIFYKRIDNYIAISDYTDYNLEDFNGISEKYKFSEQELLSEIKLCRNNQIKFENRISEILKELEIKNANEIAKLMTGNK</sequence>
<evidence type="ECO:0000313" key="2">
    <source>
        <dbReference type="Proteomes" id="UP000198379"/>
    </source>
</evidence>